<feature type="repeat" description="PPR" evidence="2">
    <location>
        <begin position="130"/>
        <end position="164"/>
    </location>
</feature>
<dbReference type="PANTHER" id="PTHR47493:SF1">
    <property type="entry name" value="OS08G0520200 PROTEIN"/>
    <property type="match status" value="1"/>
</dbReference>
<proteinExistence type="predicted"/>
<evidence type="ECO:0000313" key="3">
    <source>
        <dbReference type="EMBL" id="KAK6941216.1"/>
    </source>
</evidence>
<dbReference type="Proteomes" id="UP001370490">
    <property type="component" value="Unassembled WGS sequence"/>
</dbReference>
<dbReference type="EMBL" id="JBAMMX010000004">
    <property type="protein sequence ID" value="KAK6941216.1"/>
    <property type="molecule type" value="Genomic_DNA"/>
</dbReference>
<dbReference type="InterPro" id="IPR002885">
    <property type="entry name" value="PPR_rpt"/>
</dbReference>
<protein>
    <submittedName>
        <fullName evidence="3">Pentatricopeptide repeat</fullName>
    </submittedName>
</protein>
<dbReference type="PROSITE" id="PS51375">
    <property type="entry name" value="PPR"/>
    <property type="match status" value="1"/>
</dbReference>
<comment type="caution">
    <text evidence="3">The sequence shown here is derived from an EMBL/GenBank/DDBJ whole genome shotgun (WGS) entry which is preliminary data.</text>
</comment>
<evidence type="ECO:0000313" key="4">
    <source>
        <dbReference type="Proteomes" id="UP001370490"/>
    </source>
</evidence>
<reference evidence="3 4" key="1">
    <citation type="submission" date="2023-12" db="EMBL/GenBank/DDBJ databases">
        <title>A high-quality genome assembly for Dillenia turbinata (Dilleniales).</title>
        <authorList>
            <person name="Chanderbali A."/>
        </authorList>
    </citation>
    <scope>NUCLEOTIDE SEQUENCE [LARGE SCALE GENOMIC DNA]</scope>
    <source>
        <strain evidence="3">LSX21</strain>
        <tissue evidence="3">Leaf</tissue>
    </source>
</reference>
<dbReference type="NCBIfam" id="TIGR00756">
    <property type="entry name" value="PPR"/>
    <property type="match status" value="3"/>
</dbReference>
<gene>
    <name evidence="3" type="ORF">RJ641_026593</name>
</gene>
<name>A0AAN8W4K2_9MAGN</name>
<sequence>MEAQAQAIMTVTLPVTVRMREKKNRPSGVCPCKHHSQNRHLLGKIIRQRKREGSISSKAIDESYASILGLLGRKQLPHSAEELIHEMKSLGYSPTSSTLSALLICYADNGCSAQAQSIWDHILNGSFSVDISVLSKLFDAYCRSGQFDQVVNLIHQMSSRGCIDLLPKAYSLAVSCFGKGGQLKLMEDTFQDMVSRGFKVDSATGNAVVIYYSRFGSLKEMEAAYGRLKGSRILIEEEAIRAMSMAYIKENRFYKLGEFIRDVGLPRKNLGNLLWNILLLSYAANFKMKSLQREFLRMVEAGFLPDLTTFNIRALAFSRMSLFWDLHLSLEHMLHEKVVPDLVTYGCVIDAYLERRLVKNLNFALNKMNVDDLPEISTDALVFEVMGKGDFHLSSEAFLEFKRKKKWTYRGLIVAYLKKQNRSNQILWNC</sequence>
<dbReference type="Pfam" id="PF01535">
    <property type="entry name" value="PPR"/>
    <property type="match status" value="3"/>
</dbReference>
<keyword evidence="1" id="KW-0677">Repeat</keyword>
<evidence type="ECO:0000256" key="1">
    <source>
        <dbReference type="ARBA" id="ARBA00022737"/>
    </source>
</evidence>
<dbReference type="AlphaFoldDB" id="A0AAN8W4K2"/>
<keyword evidence="4" id="KW-1185">Reference proteome</keyword>
<dbReference type="InterPro" id="IPR011990">
    <property type="entry name" value="TPR-like_helical_dom_sf"/>
</dbReference>
<evidence type="ECO:0000256" key="2">
    <source>
        <dbReference type="PROSITE-ProRule" id="PRU00708"/>
    </source>
</evidence>
<organism evidence="3 4">
    <name type="scientific">Dillenia turbinata</name>
    <dbReference type="NCBI Taxonomy" id="194707"/>
    <lineage>
        <taxon>Eukaryota</taxon>
        <taxon>Viridiplantae</taxon>
        <taxon>Streptophyta</taxon>
        <taxon>Embryophyta</taxon>
        <taxon>Tracheophyta</taxon>
        <taxon>Spermatophyta</taxon>
        <taxon>Magnoliopsida</taxon>
        <taxon>eudicotyledons</taxon>
        <taxon>Gunneridae</taxon>
        <taxon>Pentapetalae</taxon>
        <taxon>Dilleniales</taxon>
        <taxon>Dilleniaceae</taxon>
        <taxon>Dillenia</taxon>
    </lineage>
</organism>
<accession>A0AAN8W4K2</accession>
<dbReference type="Gene3D" id="1.25.40.10">
    <property type="entry name" value="Tetratricopeptide repeat domain"/>
    <property type="match status" value="3"/>
</dbReference>
<dbReference type="PANTHER" id="PTHR47493">
    <property type="entry name" value="OS08G0520200 PROTEIN"/>
    <property type="match status" value="1"/>
</dbReference>